<proteinExistence type="predicted"/>
<gene>
    <name evidence="1" type="ORF">ILYODFUR_035826</name>
</gene>
<evidence type="ECO:0000313" key="2">
    <source>
        <dbReference type="Proteomes" id="UP001482620"/>
    </source>
</evidence>
<organism evidence="1 2">
    <name type="scientific">Ilyodon furcidens</name>
    <name type="common">goldbreast splitfin</name>
    <dbReference type="NCBI Taxonomy" id="33524"/>
    <lineage>
        <taxon>Eukaryota</taxon>
        <taxon>Metazoa</taxon>
        <taxon>Chordata</taxon>
        <taxon>Craniata</taxon>
        <taxon>Vertebrata</taxon>
        <taxon>Euteleostomi</taxon>
        <taxon>Actinopterygii</taxon>
        <taxon>Neopterygii</taxon>
        <taxon>Teleostei</taxon>
        <taxon>Neoteleostei</taxon>
        <taxon>Acanthomorphata</taxon>
        <taxon>Ovalentaria</taxon>
        <taxon>Atherinomorphae</taxon>
        <taxon>Cyprinodontiformes</taxon>
        <taxon>Goodeidae</taxon>
        <taxon>Ilyodon</taxon>
    </lineage>
</organism>
<reference evidence="1 2" key="1">
    <citation type="submission" date="2021-06" db="EMBL/GenBank/DDBJ databases">
        <authorList>
            <person name="Palmer J.M."/>
        </authorList>
    </citation>
    <scope>NUCLEOTIDE SEQUENCE [LARGE SCALE GENOMIC DNA]</scope>
    <source>
        <strain evidence="2">if_2019</strain>
        <tissue evidence="1">Muscle</tissue>
    </source>
</reference>
<name>A0ABV0T5P7_9TELE</name>
<dbReference type="EMBL" id="JAHRIQ010018588">
    <property type="protein sequence ID" value="MEQ2227248.1"/>
    <property type="molecule type" value="Genomic_DNA"/>
</dbReference>
<dbReference type="Proteomes" id="UP001482620">
    <property type="component" value="Unassembled WGS sequence"/>
</dbReference>
<keyword evidence="2" id="KW-1185">Reference proteome</keyword>
<protein>
    <submittedName>
        <fullName evidence="1">Uncharacterized protein</fullName>
    </submittedName>
</protein>
<comment type="caution">
    <text evidence="1">The sequence shown here is derived from an EMBL/GenBank/DDBJ whole genome shotgun (WGS) entry which is preliminary data.</text>
</comment>
<sequence>MFQAYLLFSPLQETTFPVHALFLDSCVLPSHYQRLLKNSPQDSLYESPLAAPLIHAVMTPQQPSTITHLPVHLSALHHLSRLLLEDRTRKSLPTNTPYTHLLTSASVGIPAFPTWVSTISPALS</sequence>
<evidence type="ECO:0000313" key="1">
    <source>
        <dbReference type="EMBL" id="MEQ2227248.1"/>
    </source>
</evidence>
<accession>A0ABV0T5P7</accession>